<dbReference type="KEGG" id="ccro:CMC5_050890"/>
<dbReference type="GO" id="GO:0030170">
    <property type="term" value="F:pyridoxal phosphate binding"/>
    <property type="evidence" value="ECO:0007669"/>
    <property type="project" value="InterPro"/>
</dbReference>
<dbReference type="EC" id="2.5.1.48" evidence="5"/>
<dbReference type="InterPro" id="IPR015424">
    <property type="entry name" value="PyrdxlP-dep_Trfase"/>
</dbReference>
<comment type="similarity">
    <text evidence="4">Belongs to the trans-sulfuration enzymes family.</text>
</comment>
<comment type="cofactor">
    <cofactor evidence="1 4">
        <name>pyridoxal 5'-phosphate</name>
        <dbReference type="ChEBI" id="CHEBI:597326"/>
    </cofactor>
</comment>
<dbReference type="FunFam" id="3.40.640.10:FF:000046">
    <property type="entry name" value="Cystathionine gamma-lyase"/>
    <property type="match status" value="1"/>
</dbReference>
<dbReference type="InterPro" id="IPR000277">
    <property type="entry name" value="Cys/Met-Metab_PyrdxlP-dep_enz"/>
</dbReference>
<evidence type="ECO:0000256" key="1">
    <source>
        <dbReference type="ARBA" id="ARBA00001933"/>
    </source>
</evidence>
<dbReference type="EMBL" id="CP012159">
    <property type="protein sequence ID" value="AKT40932.1"/>
    <property type="molecule type" value="Genomic_DNA"/>
</dbReference>
<dbReference type="PIRSF" id="PIRSF001434">
    <property type="entry name" value="CGS"/>
    <property type="match status" value="1"/>
</dbReference>
<dbReference type="GO" id="GO:0005737">
    <property type="term" value="C:cytoplasm"/>
    <property type="evidence" value="ECO:0007669"/>
    <property type="project" value="TreeGrafter"/>
</dbReference>
<organism evidence="5 6">
    <name type="scientific">Chondromyces crocatus</name>
    <dbReference type="NCBI Taxonomy" id="52"/>
    <lineage>
        <taxon>Bacteria</taxon>
        <taxon>Pseudomonadati</taxon>
        <taxon>Myxococcota</taxon>
        <taxon>Polyangia</taxon>
        <taxon>Polyangiales</taxon>
        <taxon>Polyangiaceae</taxon>
        <taxon>Chondromyces</taxon>
    </lineage>
</organism>
<dbReference type="GO" id="GO:0016846">
    <property type="term" value="F:carbon-sulfur lyase activity"/>
    <property type="evidence" value="ECO:0007669"/>
    <property type="project" value="TreeGrafter"/>
</dbReference>
<dbReference type="Pfam" id="PF01053">
    <property type="entry name" value="Cys_Met_Meta_PP"/>
    <property type="match status" value="1"/>
</dbReference>
<protein>
    <submittedName>
        <fullName evidence="5">Cystathionine gamma-synthase</fullName>
        <ecNumber evidence="5">2.5.1.48</ecNumber>
    </submittedName>
</protein>
<proteinExistence type="inferred from homology"/>
<dbReference type="PANTHER" id="PTHR11808">
    <property type="entry name" value="TRANS-SULFURATION ENZYME FAMILY MEMBER"/>
    <property type="match status" value="1"/>
</dbReference>
<dbReference type="InterPro" id="IPR015422">
    <property type="entry name" value="PyrdxlP-dep_Trfase_small"/>
</dbReference>
<evidence type="ECO:0000256" key="4">
    <source>
        <dbReference type="RuleBase" id="RU362118"/>
    </source>
</evidence>
<dbReference type="AlphaFoldDB" id="A0A0K1EJR6"/>
<evidence type="ECO:0000313" key="5">
    <source>
        <dbReference type="EMBL" id="AKT40932.1"/>
    </source>
</evidence>
<name>A0A0K1EJR6_CHOCO</name>
<dbReference type="CDD" id="cd00614">
    <property type="entry name" value="CGS_like"/>
    <property type="match status" value="1"/>
</dbReference>
<accession>A0A0K1EJR6</accession>
<evidence type="ECO:0000256" key="3">
    <source>
        <dbReference type="PIRSR" id="PIRSR001434-2"/>
    </source>
</evidence>
<dbReference type="OrthoDB" id="9805807at2"/>
<keyword evidence="6" id="KW-1185">Reference proteome</keyword>
<dbReference type="PATRIC" id="fig|52.7.peg.5629"/>
<keyword evidence="2 3" id="KW-0663">Pyridoxal phosphate</keyword>
<evidence type="ECO:0000313" key="6">
    <source>
        <dbReference type="Proteomes" id="UP000067626"/>
    </source>
</evidence>
<dbReference type="RefSeq" id="WP_050432796.1">
    <property type="nucleotide sequence ID" value="NZ_CP012159.1"/>
</dbReference>
<evidence type="ECO:0000256" key="2">
    <source>
        <dbReference type="ARBA" id="ARBA00022898"/>
    </source>
</evidence>
<sequence>MSEPDDRLETRLIHAGEPQPRFGGAVAMPVFQSSTFAIDGDAGYHDLRYIRLNNTPNHLALAEKLAAIEGADAALVTSSGMAAVSTTLLSLLGAGGHLLAQRELYGGTHGFITRDLPRLGITHTFIDAGDPSTWAAALQPSTRVLYVEAISNPLVRIGDLAAAATFARQHGLVSIIDATFATPVNLRPLTLGFDLVLHSATKYLNGHTDIVAGAVVGRAALIETIKHLLDHLGGSLDPHACFLLHRGLKTLALRVRHQSASALALARWLERHPAVAAVHYPGLETHPDHTRARAWFSGFGGVLSFELRGGVEAADRLIARTRLMTHAPSLGGPETLLTRPATASHAGLTPDERQRTGVTEGLLRLCVGLEATEDLIADLERGLE</sequence>
<dbReference type="Gene3D" id="3.90.1150.10">
    <property type="entry name" value="Aspartate Aminotransferase, domain 1"/>
    <property type="match status" value="1"/>
</dbReference>
<keyword evidence="5" id="KW-0808">Transferase</keyword>
<dbReference type="GO" id="GO:0019346">
    <property type="term" value="P:transsulfuration"/>
    <property type="evidence" value="ECO:0007669"/>
    <property type="project" value="InterPro"/>
</dbReference>
<dbReference type="Gene3D" id="3.40.640.10">
    <property type="entry name" value="Type I PLP-dependent aspartate aminotransferase-like (Major domain)"/>
    <property type="match status" value="1"/>
</dbReference>
<dbReference type="Proteomes" id="UP000067626">
    <property type="component" value="Chromosome"/>
</dbReference>
<dbReference type="STRING" id="52.CMC5_050890"/>
<reference evidence="5 6" key="1">
    <citation type="submission" date="2015-07" db="EMBL/GenBank/DDBJ databases">
        <title>Genome analysis of myxobacterium Chondromyces crocatus Cm c5 reveals a high potential for natural compound synthesis and the genetic basis for the loss of fruiting body formation.</title>
        <authorList>
            <person name="Zaburannyi N."/>
            <person name="Bunk B."/>
            <person name="Maier J."/>
            <person name="Overmann J."/>
            <person name="Mueller R."/>
        </authorList>
    </citation>
    <scope>NUCLEOTIDE SEQUENCE [LARGE SCALE GENOMIC DNA]</scope>
    <source>
        <strain evidence="5 6">Cm c5</strain>
    </source>
</reference>
<dbReference type="GO" id="GO:0003962">
    <property type="term" value="F:cystathionine gamma-synthase activity"/>
    <property type="evidence" value="ECO:0007669"/>
    <property type="project" value="UniProtKB-EC"/>
</dbReference>
<gene>
    <name evidence="5" type="primary">metB</name>
    <name evidence="5" type="ORF">CMC5_050890</name>
</gene>
<dbReference type="InterPro" id="IPR015421">
    <property type="entry name" value="PyrdxlP-dep_Trfase_major"/>
</dbReference>
<dbReference type="SUPFAM" id="SSF53383">
    <property type="entry name" value="PLP-dependent transferases"/>
    <property type="match status" value="1"/>
</dbReference>
<feature type="modified residue" description="N6-(pyridoxal phosphate)lysine" evidence="3">
    <location>
        <position position="202"/>
    </location>
</feature>